<evidence type="ECO:0000256" key="1">
    <source>
        <dbReference type="SAM" id="SignalP"/>
    </source>
</evidence>
<name>A0AAV2BL62_9ARAC</name>
<evidence type="ECO:0000313" key="3">
    <source>
        <dbReference type="Proteomes" id="UP001497382"/>
    </source>
</evidence>
<feature type="signal peptide" evidence="1">
    <location>
        <begin position="1"/>
        <end position="17"/>
    </location>
</feature>
<keyword evidence="1" id="KW-0732">Signal</keyword>
<proteinExistence type="predicted"/>
<protein>
    <submittedName>
        <fullName evidence="2">Uncharacterized protein</fullName>
    </submittedName>
</protein>
<organism evidence="2 3">
    <name type="scientific">Larinioides sclopetarius</name>
    <dbReference type="NCBI Taxonomy" id="280406"/>
    <lineage>
        <taxon>Eukaryota</taxon>
        <taxon>Metazoa</taxon>
        <taxon>Ecdysozoa</taxon>
        <taxon>Arthropoda</taxon>
        <taxon>Chelicerata</taxon>
        <taxon>Arachnida</taxon>
        <taxon>Araneae</taxon>
        <taxon>Araneomorphae</taxon>
        <taxon>Entelegynae</taxon>
        <taxon>Araneoidea</taxon>
        <taxon>Araneidae</taxon>
        <taxon>Larinioides</taxon>
    </lineage>
</organism>
<dbReference type="EMBL" id="CAXIEN010000410">
    <property type="protein sequence ID" value="CAL1297011.1"/>
    <property type="molecule type" value="Genomic_DNA"/>
</dbReference>
<gene>
    <name evidence="2" type="ORF">LARSCL_LOCUS20049</name>
</gene>
<sequence length="223" mass="25277">MWAFLVLIFGLMNGVLSQELTCEQKVDVACSLNALLEKSLPGSAEKLEEECLNLQERKKCMISKLKECDGAEYDENSIMESGLSKDTLKLLKLTTEICNKDSDLHSRFVQDMPCFKKVSDAINVEQNCDDLGIFPASIPDADDGWVDSDMQYCQRVLSDMNCFLSIFFDQCGRRAVDTAVEIIQKGGTLDDQCPKDIRRDVLHLFNLWKIETGKQVYVHELFP</sequence>
<comment type="caution">
    <text evidence="2">The sequence shown here is derived from an EMBL/GenBank/DDBJ whole genome shotgun (WGS) entry which is preliminary data.</text>
</comment>
<keyword evidence="3" id="KW-1185">Reference proteome</keyword>
<accession>A0AAV2BL62</accession>
<dbReference type="Proteomes" id="UP001497382">
    <property type="component" value="Unassembled WGS sequence"/>
</dbReference>
<feature type="chain" id="PRO_5043595341" evidence="1">
    <location>
        <begin position="18"/>
        <end position="223"/>
    </location>
</feature>
<evidence type="ECO:0000313" key="2">
    <source>
        <dbReference type="EMBL" id="CAL1297011.1"/>
    </source>
</evidence>
<dbReference type="AlphaFoldDB" id="A0AAV2BL62"/>
<reference evidence="2 3" key="1">
    <citation type="submission" date="2024-04" db="EMBL/GenBank/DDBJ databases">
        <authorList>
            <person name="Rising A."/>
            <person name="Reimegard J."/>
            <person name="Sonavane S."/>
            <person name="Akerstrom W."/>
            <person name="Nylinder S."/>
            <person name="Hedman E."/>
            <person name="Kallberg Y."/>
        </authorList>
    </citation>
    <scope>NUCLEOTIDE SEQUENCE [LARGE SCALE GENOMIC DNA]</scope>
</reference>